<sequence length="321" mass="37279">MDKSVFKKNILVTGIGGDIGQGIIKCLIDVNYASNLYGCDLDKYAAGQKLVKDFFLAPRVDVEEKYIEFLKKIIEEKNIEYIVPSTEAEIKLLGKYRNSKVFKDVNILINNQLILDTFLDKYKTITFFYENKIMCPKTYLIQEFTEQLPFPVILKLREGAGRKGFFIVNNKDDLTYFKRNYKKTIIQEIVGDIDHEYTIGVFSDGKKVNSIGFRRYLGYGSLSKYVEIENDTKIQELAEKIASITNLKGSINIQARKVKGDYIPFEINPRLSSTLYFRNYFGFQDLKWWIDINENIEVEYKPRYSKGIGIKTVGEVFFELE</sequence>
<protein>
    <recommendedName>
        <fullName evidence="2">ATP-grasp domain-containing protein</fullName>
    </recommendedName>
</protein>
<gene>
    <name evidence="3" type="ORF">DP130_10310</name>
</gene>
<dbReference type="InterPro" id="IPR011761">
    <property type="entry name" value="ATP-grasp"/>
</dbReference>
<dbReference type="NCBIfam" id="NF009402">
    <property type="entry name" value="PRK12767.1-1"/>
    <property type="match status" value="1"/>
</dbReference>
<dbReference type="GO" id="GO:0005524">
    <property type="term" value="F:ATP binding"/>
    <property type="evidence" value="ECO:0007669"/>
    <property type="project" value="UniProtKB-UniRule"/>
</dbReference>
<dbReference type="GO" id="GO:0046872">
    <property type="term" value="F:metal ion binding"/>
    <property type="evidence" value="ECO:0007669"/>
    <property type="project" value="InterPro"/>
</dbReference>
<keyword evidence="1" id="KW-0067">ATP-binding</keyword>
<dbReference type="InterPro" id="IPR048764">
    <property type="entry name" value="PylC_N"/>
</dbReference>
<proteinExistence type="predicted"/>
<dbReference type="EMBL" id="QMAP01000009">
    <property type="protein sequence ID" value="RXI47036.1"/>
    <property type="molecule type" value="Genomic_DNA"/>
</dbReference>
<evidence type="ECO:0000313" key="3">
    <source>
        <dbReference type="EMBL" id="RXI47036.1"/>
    </source>
</evidence>
<dbReference type="InterPro" id="IPR003806">
    <property type="entry name" value="ATP-grasp_PylC-type"/>
</dbReference>
<dbReference type="Gene3D" id="3.40.50.20">
    <property type="match status" value="1"/>
</dbReference>
<dbReference type="Gene3D" id="3.30.470.20">
    <property type="entry name" value="ATP-grasp fold, B domain"/>
    <property type="match status" value="1"/>
</dbReference>
<keyword evidence="1" id="KW-0547">Nucleotide-binding</keyword>
<comment type="caution">
    <text evidence="3">The sequence shown here is derived from an EMBL/GenBank/DDBJ whole genome shotgun (WGS) entry which is preliminary data.</text>
</comment>
<dbReference type="RefSeq" id="WP_129030681.1">
    <property type="nucleotide sequence ID" value="NZ_QMAP01000009.1"/>
</dbReference>
<dbReference type="SUPFAM" id="SSF56059">
    <property type="entry name" value="Glutathione synthetase ATP-binding domain-like"/>
    <property type="match status" value="1"/>
</dbReference>
<evidence type="ECO:0000259" key="2">
    <source>
        <dbReference type="PROSITE" id="PS50975"/>
    </source>
</evidence>
<evidence type="ECO:0000313" key="4">
    <source>
        <dbReference type="Proteomes" id="UP000290921"/>
    </source>
</evidence>
<dbReference type="Pfam" id="PF21360">
    <property type="entry name" value="PylC-like_N"/>
    <property type="match status" value="1"/>
</dbReference>
<dbReference type="Pfam" id="PF02655">
    <property type="entry name" value="ATP-grasp_3"/>
    <property type="match status" value="1"/>
</dbReference>
<dbReference type="AlphaFoldDB" id="A0A4V1LEI3"/>
<name>A0A4V1LEI3_CLOTA</name>
<organism evidence="3 4">
    <name type="scientific">Clostridium tetani</name>
    <dbReference type="NCBI Taxonomy" id="1513"/>
    <lineage>
        <taxon>Bacteria</taxon>
        <taxon>Bacillati</taxon>
        <taxon>Bacillota</taxon>
        <taxon>Clostridia</taxon>
        <taxon>Eubacteriales</taxon>
        <taxon>Clostridiaceae</taxon>
        <taxon>Clostridium</taxon>
    </lineage>
</organism>
<dbReference type="InterPro" id="IPR013815">
    <property type="entry name" value="ATP_grasp_subdomain_1"/>
</dbReference>
<reference evidence="3 4" key="1">
    <citation type="submission" date="2018-06" db="EMBL/GenBank/DDBJ databases">
        <title>Genome conservation of Clostridium tetani.</title>
        <authorList>
            <person name="Bruggemann H."/>
            <person name="Popoff M.R."/>
        </authorList>
    </citation>
    <scope>NUCLEOTIDE SEQUENCE [LARGE SCALE GENOMIC DNA]</scope>
    <source>
        <strain evidence="3 4">2017.061</strain>
    </source>
</reference>
<dbReference type="Proteomes" id="UP000290921">
    <property type="component" value="Unassembled WGS sequence"/>
</dbReference>
<feature type="domain" description="ATP-grasp" evidence="2">
    <location>
        <begin position="125"/>
        <end position="294"/>
    </location>
</feature>
<dbReference type="PROSITE" id="PS50975">
    <property type="entry name" value="ATP_GRASP"/>
    <property type="match status" value="1"/>
</dbReference>
<accession>A0A4V1LEI3</accession>
<dbReference type="Gene3D" id="3.30.1490.20">
    <property type="entry name" value="ATP-grasp fold, A domain"/>
    <property type="match status" value="1"/>
</dbReference>
<evidence type="ECO:0000256" key="1">
    <source>
        <dbReference type="PROSITE-ProRule" id="PRU00409"/>
    </source>
</evidence>